<comment type="caution">
    <text evidence="2">The sequence shown here is derived from an EMBL/GenBank/DDBJ whole genome shotgun (WGS) entry which is preliminary data.</text>
</comment>
<sequence length="230" mass="25971">MIRFIFATLIISFSSGAFAEGEKDDCPQKLASISESVLSDTGERLINKIYKALGCDIVVEALPGRRALAAFNNASVDGELYRLKIVEDKYQQPFVRSDTPIFTITNSLWGHPNPSMVSKLPIGYVRGIFWQEKYMDGRRGRIFNSVEEVFKAFGNGEIGSFLSTDFSVSFYKEKHGFKVNPNRLEKINSAALYHYLRGQFAPFMKRFSVYISTHSIFSEVEIPVDGSFVN</sequence>
<evidence type="ECO:0008006" key="4">
    <source>
        <dbReference type="Google" id="ProtNLM"/>
    </source>
</evidence>
<evidence type="ECO:0000313" key="3">
    <source>
        <dbReference type="Proteomes" id="UP000034491"/>
    </source>
</evidence>
<organism evidence="2 3">
    <name type="scientific">Kiloniella litopenaei</name>
    <dbReference type="NCBI Taxonomy" id="1549748"/>
    <lineage>
        <taxon>Bacteria</taxon>
        <taxon>Pseudomonadati</taxon>
        <taxon>Pseudomonadota</taxon>
        <taxon>Alphaproteobacteria</taxon>
        <taxon>Rhodospirillales</taxon>
        <taxon>Kiloniellaceae</taxon>
        <taxon>Kiloniella</taxon>
    </lineage>
</organism>
<keyword evidence="1" id="KW-0732">Signal</keyword>
<dbReference type="EMBL" id="LANI01000028">
    <property type="protein sequence ID" value="KKJ75690.1"/>
    <property type="molecule type" value="Genomic_DNA"/>
</dbReference>
<dbReference type="STRING" id="1549748.WH95_17180"/>
<evidence type="ECO:0000313" key="2">
    <source>
        <dbReference type="EMBL" id="KKJ75690.1"/>
    </source>
</evidence>
<keyword evidence="3" id="KW-1185">Reference proteome</keyword>
<feature type="chain" id="PRO_5005640565" description="Solute-binding protein family 3/N-terminal domain-containing protein" evidence="1">
    <location>
        <begin position="20"/>
        <end position="230"/>
    </location>
</feature>
<name>A0A0M2R6S0_9PROT</name>
<reference evidence="2 3" key="1">
    <citation type="submission" date="2015-03" db="EMBL/GenBank/DDBJ databases">
        <title>Genome sequence of Kiloniella sp. P1-1, isolated from the gut microflora of Pacific white shrimp, Penaeus vannamei.</title>
        <authorList>
            <person name="Shao Z."/>
            <person name="Wang L."/>
            <person name="Li X."/>
        </authorList>
    </citation>
    <scope>NUCLEOTIDE SEQUENCE [LARGE SCALE GENOMIC DNA]</scope>
    <source>
        <strain evidence="2 3">P1-1</strain>
    </source>
</reference>
<dbReference type="RefSeq" id="WP_046509575.1">
    <property type="nucleotide sequence ID" value="NZ_LANI01000028.1"/>
</dbReference>
<dbReference type="Proteomes" id="UP000034491">
    <property type="component" value="Unassembled WGS sequence"/>
</dbReference>
<protein>
    <recommendedName>
        <fullName evidence="4">Solute-binding protein family 3/N-terminal domain-containing protein</fullName>
    </recommendedName>
</protein>
<dbReference type="OrthoDB" id="7353785at2"/>
<accession>A0A0M2R6S0</accession>
<gene>
    <name evidence="2" type="ORF">WH95_17180</name>
</gene>
<evidence type="ECO:0000256" key="1">
    <source>
        <dbReference type="SAM" id="SignalP"/>
    </source>
</evidence>
<proteinExistence type="predicted"/>
<feature type="signal peptide" evidence="1">
    <location>
        <begin position="1"/>
        <end position="19"/>
    </location>
</feature>
<dbReference type="AlphaFoldDB" id="A0A0M2R6S0"/>
<dbReference type="SUPFAM" id="SSF53850">
    <property type="entry name" value="Periplasmic binding protein-like II"/>
    <property type="match status" value="1"/>
</dbReference>